<sequence>MFSKANVKTSDSPKSIPQGTIKAEISEIVTCFAQLALGNS</sequence>
<dbReference type="EMBL" id="JAQMTI010000296">
    <property type="protein sequence ID" value="MDB9444240.1"/>
    <property type="molecule type" value="Genomic_DNA"/>
</dbReference>
<reference evidence="1 2" key="1">
    <citation type="submission" date="2023-01" db="EMBL/GenBank/DDBJ databases">
        <title>Genomes from the Australian National Cyanobacteria Reference Collection.</title>
        <authorList>
            <person name="Willis A."/>
            <person name="Lee E.M.F."/>
        </authorList>
    </citation>
    <scope>NUCLEOTIDE SEQUENCE [LARGE SCALE GENOMIC DNA]</scope>
    <source>
        <strain evidence="1 2">CS-549</strain>
    </source>
</reference>
<name>A0ABT4ZYX7_9CYAN</name>
<comment type="caution">
    <text evidence="1">The sequence shown here is derived from an EMBL/GenBank/DDBJ whole genome shotgun (WGS) entry which is preliminary data.</text>
</comment>
<gene>
    <name evidence="1" type="ORF">PN497_23220</name>
</gene>
<evidence type="ECO:0000313" key="2">
    <source>
        <dbReference type="Proteomes" id="UP001211711"/>
    </source>
</evidence>
<dbReference type="Proteomes" id="UP001211711">
    <property type="component" value="Unassembled WGS sequence"/>
</dbReference>
<proteinExistence type="predicted"/>
<protein>
    <submittedName>
        <fullName evidence="1">Uncharacterized protein</fullName>
    </submittedName>
</protein>
<keyword evidence="2" id="KW-1185">Reference proteome</keyword>
<organism evidence="1 2">
    <name type="scientific">Sphaerospermopsis kisseleviana CS-549</name>
    <dbReference type="NCBI Taxonomy" id="3021783"/>
    <lineage>
        <taxon>Bacteria</taxon>
        <taxon>Bacillati</taxon>
        <taxon>Cyanobacteriota</taxon>
        <taxon>Cyanophyceae</taxon>
        <taxon>Nostocales</taxon>
        <taxon>Aphanizomenonaceae</taxon>
        <taxon>Sphaerospermopsis</taxon>
        <taxon>Sphaerospermopsis kisseleviana</taxon>
    </lineage>
</organism>
<evidence type="ECO:0000313" key="1">
    <source>
        <dbReference type="EMBL" id="MDB9444240.1"/>
    </source>
</evidence>
<accession>A0ABT4ZYX7</accession>